<keyword evidence="1" id="KW-0472">Membrane</keyword>
<protein>
    <recommendedName>
        <fullName evidence="4">Hydrophobic protein</fullName>
    </recommendedName>
</protein>
<accession>A0ABU2TYY3</accession>
<sequence>MVFLAFVLFLILAAVVLGFLGAILKGLFYLLIIGVVVFAATLLLSGFRWSRRSHRHFVR</sequence>
<evidence type="ECO:0000256" key="1">
    <source>
        <dbReference type="SAM" id="Phobius"/>
    </source>
</evidence>
<evidence type="ECO:0008006" key="4">
    <source>
        <dbReference type="Google" id="ProtNLM"/>
    </source>
</evidence>
<organism evidence="2 3">
    <name type="scientific">Streptomyces gibsoniae</name>
    <dbReference type="NCBI Taxonomy" id="3075529"/>
    <lineage>
        <taxon>Bacteria</taxon>
        <taxon>Bacillati</taxon>
        <taxon>Actinomycetota</taxon>
        <taxon>Actinomycetes</taxon>
        <taxon>Kitasatosporales</taxon>
        <taxon>Streptomycetaceae</taxon>
        <taxon>Streptomyces</taxon>
    </lineage>
</organism>
<feature type="transmembrane region" description="Helical" evidence="1">
    <location>
        <begin position="28"/>
        <end position="49"/>
    </location>
</feature>
<keyword evidence="1" id="KW-0812">Transmembrane</keyword>
<evidence type="ECO:0000313" key="3">
    <source>
        <dbReference type="Proteomes" id="UP001183809"/>
    </source>
</evidence>
<proteinExistence type="predicted"/>
<dbReference type="EMBL" id="JAVREY010000033">
    <property type="protein sequence ID" value="MDT0466177.1"/>
    <property type="molecule type" value="Genomic_DNA"/>
</dbReference>
<keyword evidence="1" id="KW-1133">Transmembrane helix</keyword>
<name>A0ABU2TYY3_9ACTN</name>
<evidence type="ECO:0000313" key="2">
    <source>
        <dbReference type="EMBL" id="MDT0466177.1"/>
    </source>
</evidence>
<dbReference type="Proteomes" id="UP001183809">
    <property type="component" value="Unassembled WGS sequence"/>
</dbReference>
<reference evidence="3" key="1">
    <citation type="submission" date="2023-07" db="EMBL/GenBank/DDBJ databases">
        <title>30 novel species of actinomycetes from the DSMZ collection.</title>
        <authorList>
            <person name="Nouioui I."/>
        </authorList>
    </citation>
    <scope>NUCLEOTIDE SEQUENCE [LARGE SCALE GENOMIC DNA]</scope>
    <source>
        <strain evidence="3">DSM 41699</strain>
    </source>
</reference>
<gene>
    <name evidence="2" type="ORF">RM764_24735</name>
</gene>
<dbReference type="RefSeq" id="WP_311697644.1">
    <property type="nucleotide sequence ID" value="NZ_JAVREY010000033.1"/>
</dbReference>
<keyword evidence="3" id="KW-1185">Reference proteome</keyword>
<comment type="caution">
    <text evidence="2">The sequence shown here is derived from an EMBL/GenBank/DDBJ whole genome shotgun (WGS) entry which is preliminary data.</text>
</comment>